<dbReference type="InterPro" id="IPR009072">
    <property type="entry name" value="Histone-fold"/>
</dbReference>
<evidence type="ECO:0000256" key="6">
    <source>
        <dbReference type="ARBA" id="ARBA00023242"/>
    </source>
</evidence>
<dbReference type="STRING" id="913774.A0A0C3D2Z5"/>
<evidence type="ECO:0000313" key="10">
    <source>
        <dbReference type="EMBL" id="KIN05609.1"/>
    </source>
</evidence>
<evidence type="ECO:0000256" key="5">
    <source>
        <dbReference type="ARBA" id="ARBA00023163"/>
    </source>
</evidence>
<dbReference type="Proteomes" id="UP000054321">
    <property type="component" value="Unassembled WGS sequence"/>
</dbReference>
<keyword evidence="5" id="KW-0804">Transcription</keyword>
<sequence>MSPKSRKRPSPFESDDDLEDETSSKRRRIALDISPTPVAEQISLPTPPVAELFDDKPQKLLSRAIALALEHVGFDGASREAMQAMCDEVDIYAEHFLYEVTSSMLNARRSEPTPIDFDYALSRFDLPLASIEPHLKPPIPKAKVDIKLEAQEEEEQKSISESILLGKELSGEPDRLSKPYIPTRFPSFPSKHTYKWTEIESTRERDPRKIREEAAKSARQGEEALRRLTKFSKAGNERDIKRTAEKDPKSKEKHELWEQMMKDLMTGRSQPPNSKPMRDEDHSLIVNSERRHSRKGPTAKKKKALPVEANPVQL</sequence>
<keyword evidence="4" id="KW-0805">Transcription regulation</keyword>
<protein>
    <recommendedName>
        <fullName evidence="3">Transcription initiation factor TFIID subunit 8</fullName>
    </recommendedName>
</protein>
<dbReference type="InterPro" id="IPR037818">
    <property type="entry name" value="TAF8"/>
</dbReference>
<dbReference type="GO" id="GO:0046982">
    <property type="term" value="F:protein heterodimerization activity"/>
    <property type="evidence" value="ECO:0007669"/>
    <property type="project" value="InterPro"/>
</dbReference>
<name>A0A0C3D2Z5_OIDMZ</name>
<gene>
    <name evidence="10" type="ORF">OIDMADRAFT_188977</name>
</gene>
<proteinExistence type="inferred from homology"/>
<comment type="similarity">
    <text evidence="2">Belongs to the TAF8 family.</text>
</comment>
<dbReference type="InParanoid" id="A0A0C3D2Z5"/>
<keyword evidence="11" id="KW-1185">Reference proteome</keyword>
<evidence type="ECO:0000259" key="9">
    <source>
        <dbReference type="Pfam" id="PF10406"/>
    </source>
</evidence>
<evidence type="ECO:0000256" key="7">
    <source>
        <dbReference type="SAM" id="MobiDB-lite"/>
    </source>
</evidence>
<reference evidence="10 11" key="1">
    <citation type="submission" date="2014-04" db="EMBL/GenBank/DDBJ databases">
        <authorList>
            <consortium name="DOE Joint Genome Institute"/>
            <person name="Kuo A."/>
            <person name="Martino E."/>
            <person name="Perotto S."/>
            <person name="Kohler A."/>
            <person name="Nagy L.G."/>
            <person name="Floudas D."/>
            <person name="Copeland A."/>
            <person name="Barry K.W."/>
            <person name="Cichocki N."/>
            <person name="Veneault-Fourrey C."/>
            <person name="LaButti K."/>
            <person name="Lindquist E.A."/>
            <person name="Lipzen A."/>
            <person name="Lundell T."/>
            <person name="Morin E."/>
            <person name="Murat C."/>
            <person name="Sun H."/>
            <person name="Tunlid A."/>
            <person name="Henrissat B."/>
            <person name="Grigoriev I.V."/>
            <person name="Hibbett D.S."/>
            <person name="Martin F."/>
            <person name="Nordberg H.P."/>
            <person name="Cantor M.N."/>
            <person name="Hua S.X."/>
        </authorList>
    </citation>
    <scope>NUCLEOTIDE SEQUENCE [LARGE SCALE GENOMIC DNA]</scope>
    <source>
        <strain evidence="10 11">Zn</strain>
    </source>
</reference>
<reference evidence="11" key="2">
    <citation type="submission" date="2015-01" db="EMBL/GenBank/DDBJ databases">
        <title>Evolutionary Origins and Diversification of the Mycorrhizal Mutualists.</title>
        <authorList>
            <consortium name="DOE Joint Genome Institute"/>
            <consortium name="Mycorrhizal Genomics Consortium"/>
            <person name="Kohler A."/>
            <person name="Kuo A."/>
            <person name="Nagy L.G."/>
            <person name="Floudas D."/>
            <person name="Copeland A."/>
            <person name="Barry K.W."/>
            <person name="Cichocki N."/>
            <person name="Veneault-Fourrey C."/>
            <person name="LaButti K."/>
            <person name="Lindquist E.A."/>
            <person name="Lipzen A."/>
            <person name="Lundell T."/>
            <person name="Morin E."/>
            <person name="Murat C."/>
            <person name="Riley R."/>
            <person name="Ohm R."/>
            <person name="Sun H."/>
            <person name="Tunlid A."/>
            <person name="Henrissat B."/>
            <person name="Grigoriev I.V."/>
            <person name="Hibbett D.S."/>
            <person name="Martin F."/>
        </authorList>
    </citation>
    <scope>NUCLEOTIDE SEQUENCE [LARGE SCALE GENOMIC DNA]</scope>
    <source>
        <strain evidence="11">Zn</strain>
    </source>
</reference>
<evidence type="ECO:0000313" key="11">
    <source>
        <dbReference type="Proteomes" id="UP000054321"/>
    </source>
</evidence>
<evidence type="ECO:0000256" key="1">
    <source>
        <dbReference type="ARBA" id="ARBA00004123"/>
    </source>
</evidence>
<feature type="domain" description="Bromodomain associated" evidence="8">
    <location>
        <begin position="59"/>
        <end position="124"/>
    </location>
</feature>
<feature type="region of interest" description="Disordered" evidence="7">
    <location>
        <begin position="1"/>
        <end position="32"/>
    </location>
</feature>
<dbReference type="InterPro" id="IPR019473">
    <property type="entry name" value="TFIID_su8_C"/>
</dbReference>
<dbReference type="AlphaFoldDB" id="A0A0C3D2Z5"/>
<dbReference type="InterPro" id="IPR006565">
    <property type="entry name" value="BTP"/>
</dbReference>
<accession>A0A0C3D2Z5</accession>
<feature type="compositionally biased region" description="Basic and acidic residues" evidence="7">
    <location>
        <begin position="235"/>
        <end position="261"/>
    </location>
</feature>
<evidence type="ECO:0000259" key="8">
    <source>
        <dbReference type="Pfam" id="PF07524"/>
    </source>
</evidence>
<dbReference type="EMBL" id="KN832871">
    <property type="protein sequence ID" value="KIN05609.1"/>
    <property type="molecule type" value="Genomic_DNA"/>
</dbReference>
<feature type="compositionally biased region" description="Basic residues" evidence="7">
    <location>
        <begin position="291"/>
        <end position="304"/>
    </location>
</feature>
<dbReference type="Pfam" id="PF10406">
    <property type="entry name" value="TAF8_C"/>
    <property type="match status" value="1"/>
</dbReference>
<keyword evidence="6" id="KW-0539">Nucleus</keyword>
<dbReference type="GO" id="GO:0005669">
    <property type="term" value="C:transcription factor TFIID complex"/>
    <property type="evidence" value="ECO:0007669"/>
    <property type="project" value="InterPro"/>
</dbReference>
<feature type="domain" description="Transcription factor TFIID subunit 8 C-terminal" evidence="9">
    <location>
        <begin position="180"/>
        <end position="228"/>
    </location>
</feature>
<evidence type="ECO:0000256" key="3">
    <source>
        <dbReference type="ARBA" id="ARBA00017307"/>
    </source>
</evidence>
<dbReference type="GO" id="GO:0006367">
    <property type="term" value="P:transcription initiation at RNA polymerase II promoter"/>
    <property type="evidence" value="ECO:0007669"/>
    <property type="project" value="TreeGrafter"/>
</dbReference>
<evidence type="ECO:0000256" key="2">
    <source>
        <dbReference type="ARBA" id="ARBA00008767"/>
    </source>
</evidence>
<dbReference type="PANTHER" id="PTHR46469">
    <property type="entry name" value="TRANSCRIPTION INITIATION FACTOR TFIID SUBUNIT 8"/>
    <property type="match status" value="1"/>
</dbReference>
<dbReference type="CDD" id="cd00076">
    <property type="entry name" value="HFD_SF"/>
    <property type="match status" value="1"/>
</dbReference>
<dbReference type="Gene3D" id="1.10.20.10">
    <property type="entry name" value="Histone, subunit A"/>
    <property type="match status" value="1"/>
</dbReference>
<dbReference type="Pfam" id="PF07524">
    <property type="entry name" value="Bromo_TP"/>
    <property type="match status" value="1"/>
</dbReference>
<dbReference type="CDD" id="cd08049">
    <property type="entry name" value="TAF8"/>
    <property type="match status" value="1"/>
</dbReference>
<evidence type="ECO:0000256" key="4">
    <source>
        <dbReference type="ARBA" id="ARBA00023015"/>
    </source>
</evidence>
<feature type="compositionally biased region" description="Basic and acidic residues" evidence="7">
    <location>
        <begin position="199"/>
        <end position="226"/>
    </location>
</feature>
<organism evidence="10 11">
    <name type="scientific">Oidiodendron maius (strain Zn)</name>
    <dbReference type="NCBI Taxonomy" id="913774"/>
    <lineage>
        <taxon>Eukaryota</taxon>
        <taxon>Fungi</taxon>
        <taxon>Dikarya</taxon>
        <taxon>Ascomycota</taxon>
        <taxon>Pezizomycotina</taxon>
        <taxon>Leotiomycetes</taxon>
        <taxon>Leotiomycetes incertae sedis</taxon>
        <taxon>Myxotrichaceae</taxon>
        <taxon>Oidiodendron</taxon>
    </lineage>
</organism>
<dbReference type="OrthoDB" id="2193813at2759"/>
<dbReference type="PANTHER" id="PTHR46469:SF1">
    <property type="entry name" value="TRANSCRIPTION INITIATION FACTOR TFIID SUBUNIT 8"/>
    <property type="match status" value="1"/>
</dbReference>
<dbReference type="HOGENOM" id="CLU_026584_1_0_1"/>
<feature type="region of interest" description="Disordered" evidence="7">
    <location>
        <begin position="199"/>
        <end position="314"/>
    </location>
</feature>
<comment type="subcellular location">
    <subcellularLocation>
        <location evidence="1">Nucleus</location>
    </subcellularLocation>
</comment>